<evidence type="ECO:0000256" key="1">
    <source>
        <dbReference type="SAM" id="MobiDB-lite"/>
    </source>
</evidence>
<dbReference type="Proteomes" id="UP000298596">
    <property type="component" value="Plasmid p4"/>
</dbReference>
<proteinExistence type="predicted"/>
<geneLocation type="plasmid" evidence="2">
    <name>p4</name>
</geneLocation>
<reference evidence="2 3" key="1">
    <citation type="submission" date="2018-09" db="EMBL/GenBank/DDBJ databases">
        <title>Whole genome based analysis of evolution and adaptive divergence in Indian and Brazilian strains of Azospirillum brasilense.</title>
        <authorList>
            <person name="Singh C."/>
            <person name="Tripathi A.K."/>
        </authorList>
    </citation>
    <scope>NUCLEOTIDE SEQUENCE [LARGE SCALE GENOMIC DNA]</scope>
    <source>
        <strain evidence="2 3">MTCC4036</strain>
        <plasmid evidence="2 3">p4</plasmid>
    </source>
</reference>
<accession>A0A4D8QDF6</accession>
<evidence type="ECO:0000313" key="3">
    <source>
        <dbReference type="Proteomes" id="UP000298596"/>
    </source>
</evidence>
<dbReference type="EMBL" id="CP032334">
    <property type="protein sequence ID" value="QCO06963.1"/>
    <property type="molecule type" value="Genomic_DNA"/>
</dbReference>
<dbReference type="AlphaFoldDB" id="A0A4D8QDF6"/>
<protein>
    <submittedName>
        <fullName evidence="2">Uncharacterized protein</fullName>
    </submittedName>
</protein>
<evidence type="ECO:0000313" key="2">
    <source>
        <dbReference type="EMBL" id="QCO06963.1"/>
    </source>
</evidence>
<feature type="compositionally biased region" description="Pro residues" evidence="1">
    <location>
        <begin position="82"/>
        <end position="92"/>
    </location>
</feature>
<sequence>MSRPKLRPPPRPPPRWRRAWTRLPVPRRRRWACRSCRPPSATSRSAGPRWPSTRSSRPRRTGCGWFAGPPSGSEHPARGQPSRPPQSRPPPWSGCSWRAKERRPCWACRPERSMRASAFPFPTTG</sequence>
<feature type="region of interest" description="Disordered" evidence="1">
    <location>
        <begin position="34"/>
        <end position="99"/>
    </location>
</feature>
<name>A0A4D8QDF6_AZOBR</name>
<organism evidence="2 3">
    <name type="scientific">Azospirillum brasilense</name>
    <dbReference type="NCBI Taxonomy" id="192"/>
    <lineage>
        <taxon>Bacteria</taxon>
        <taxon>Pseudomonadati</taxon>
        <taxon>Pseudomonadota</taxon>
        <taxon>Alphaproteobacteria</taxon>
        <taxon>Rhodospirillales</taxon>
        <taxon>Azospirillaceae</taxon>
        <taxon>Azospirillum</taxon>
    </lineage>
</organism>
<keyword evidence="2" id="KW-0614">Plasmid</keyword>
<gene>
    <name evidence="2" type="ORF">D3867_34340</name>
</gene>